<sequence length="230" mass="26514">MNFPEKEFRLVIEHLVKPFKEKGFTCAMIDKEADIKKIIPMISCGTRMVFVNYWYYDIRVSTNVKRRGNEIILTMEVIMARSILAGSSNVGSSHFPTVSCKLRAGNGQELIAIFPVQFRPESGGKEPVGTCWNRRKLCRNREELFYDEVEFGKRFGHFINTVIMKIKNFRKSHPDPTCNEIHSLPSQCESENDDHHRSLSPKRQHLLNDPQFQKILADLKLSPATSDNKP</sequence>
<comment type="caution">
    <text evidence="1">The sequence shown here is derived from an EMBL/GenBank/DDBJ whole genome shotgun (WGS) entry which is preliminary data.</text>
</comment>
<dbReference type="AlphaFoldDB" id="A0A814PRQ1"/>
<proteinExistence type="predicted"/>
<reference evidence="1" key="1">
    <citation type="submission" date="2021-02" db="EMBL/GenBank/DDBJ databases">
        <authorList>
            <person name="Nowell W R."/>
        </authorList>
    </citation>
    <scope>NUCLEOTIDE SEQUENCE</scope>
</reference>
<evidence type="ECO:0000313" key="2">
    <source>
        <dbReference type="Proteomes" id="UP000663852"/>
    </source>
</evidence>
<organism evidence="1 2">
    <name type="scientific">Adineta ricciae</name>
    <name type="common">Rotifer</name>
    <dbReference type="NCBI Taxonomy" id="249248"/>
    <lineage>
        <taxon>Eukaryota</taxon>
        <taxon>Metazoa</taxon>
        <taxon>Spiralia</taxon>
        <taxon>Gnathifera</taxon>
        <taxon>Rotifera</taxon>
        <taxon>Eurotatoria</taxon>
        <taxon>Bdelloidea</taxon>
        <taxon>Adinetida</taxon>
        <taxon>Adinetidae</taxon>
        <taxon>Adineta</taxon>
    </lineage>
</organism>
<protein>
    <submittedName>
        <fullName evidence="1">Uncharacterized protein</fullName>
    </submittedName>
</protein>
<evidence type="ECO:0000313" key="1">
    <source>
        <dbReference type="EMBL" id="CAF1109859.1"/>
    </source>
</evidence>
<dbReference type="EMBL" id="CAJNOJ010000100">
    <property type="protein sequence ID" value="CAF1109859.1"/>
    <property type="molecule type" value="Genomic_DNA"/>
</dbReference>
<gene>
    <name evidence="1" type="ORF">EDS130_LOCUS20451</name>
</gene>
<accession>A0A814PRQ1</accession>
<name>A0A814PRQ1_ADIRI</name>
<dbReference type="Proteomes" id="UP000663852">
    <property type="component" value="Unassembled WGS sequence"/>
</dbReference>